<sequence>MVKYRQTKKKSTRKTRRSLRRKTYRRKFRGGYSPVGPNGGDFGKVPDSYPKNDAGALPDPMAAGGVPIGKTVF</sequence>
<dbReference type="EMBL" id="MN739078">
    <property type="protein sequence ID" value="QHS87139.1"/>
    <property type="molecule type" value="Genomic_DNA"/>
</dbReference>
<accession>A0A6C0B6G4</accession>
<evidence type="ECO:0000256" key="1">
    <source>
        <dbReference type="SAM" id="MobiDB-lite"/>
    </source>
</evidence>
<proteinExistence type="predicted"/>
<evidence type="ECO:0000313" key="2">
    <source>
        <dbReference type="EMBL" id="QHS87139.1"/>
    </source>
</evidence>
<protein>
    <submittedName>
        <fullName evidence="2">Uncharacterized protein</fullName>
    </submittedName>
</protein>
<feature type="compositionally biased region" description="Basic residues" evidence="1">
    <location>
        <begin position="1"/>
        <end position="29"/>
    </location>
</feature>
<dbReference type="AlphaFoldDB" id="A0A6C0B6G4"/>
<reference evidence="2" key="1">
    <citation type="journal article" date="2020" name="Nature">
        <title>Giant virus diversity and host interactions through global metagenomics.</title>
        <authorList>
            <person name="Schulz F."/>
            <person name="Roux S."/>
            <person name="Paez-Espino D."/>
            <person name="Jungbluth S."/>
            <person name="Walsh D.A."/>
            <person name="Denef V.J."/>
            <person name="McMahon K.D."/>
            <person name="Konstantinidis K.T."/>
            <person name="Eloe-Fadrosh E.A."/>
            <person name="Kyrpides N.C."/>
            <person name="Woyke T."/>
        </authorList>
    </citation>
    <scope>NUCLEOTIDE SEQUENCE</scope>
    <source>
        <strain evidence="2">GVMAG-M-3300009684-20</strain>
    </source>
</reference>
<feature type="region of interest" description="Disordered" evidence="1">
    <location>
        <begin position="1"/>
        <end position="73"/>
    </location>
</feature>
<name>A0A6C0B6G4_9ZZZZ</name>
<organism evidence="2">
    <name type="scientific">viral metagenome</name>
    <dbReference type="NCBI Taxonomy" id="1070528"/>
    <lineage>
        <taxon>unclassified sequences</taxon>
        <taxon>metagenomes</taxon>
        <taxon>organismal metagenomes</taxon>
    </lineage>
</organism>